<name>A0AAU8NH53_9BACL</name>
<protein>
    <submittedName>
        <fullName evidence="1">Uncharacterized protein</fullName>
    </submittedName>
</protein>
<reference evidence="1" key="1">
    <citation type="submission" date="2024-05" db="EMBL/GenBank/DDBJ databases">
        <title>Draft genome assemblies of 36 bacteria isolated from hibernating arctic ground squirrels.</title>
        <authorList>
            <person name="McKee H."/>
            <person name="Mullen L."/>
            <person name="Drown D.M."/>
            <person name="Duddleston K.N."/>
        </authorList>
    </citation>
    <scope>NUCLEOTIDE SEQUENCE</scope>
    <source>
        <strain evidence="1">AN1007</strain>
    </source>
</reference>
<organism evidence="1">
    <name type="scientific">Paenibacillus sp. AN1007</name>
    <dbReference type="NCBI Taxonomy" id="3151385"/>
    <lineage>
        <taxon>Bacteria</taxon>
        <taxon>Bacillati</taxon>
        <taxon>Bacillota</taxon>
        <taxon>Bacilli</taxon>
        <taxon>Bacillales</taxon>
        <taxon>Paenibacillaceae</taxon>
        <taxon>Paenibacillus</taxon>
    </lineage>
</organism>
<dbReference type="EMBL" id="CP159992">
    <property type="protein sequence ID" value="XCP96081.1"/>
    <property type="molecule type" value="Genomic_DNA"/>
</dbReference>
<gene>
    <name evidence="1" type="ORF">ABXS70_05035</name>
</gene>
<sequence length="71" mass="8139">MSGKPIQLDLFSSIQTQPKSPKPQVLNGVYYERSSGLFVSYVQGRRHFEVPPARCLGDKAWKEKTMRERAI</sequence>
<evidence type="ECO:0000313" key="1">
    <source>
        <dbReference type="EMBL" id="XCP96081.1"/>
    </source>
</evidence>
<proteinExistence type="predicted"/>
<dbReference type="RefSeq" id="WP_366294329.1">
    <property type="nucleotide sequence ID" value="NZ_CP159992.1"/>
</dbReference>
<accession>A0AAU8NH53</accession>
<dbReference type="AlphaFoldDB" id="A0AAU8NH53"/>